<evidence type="ECO:0000256" key="4">
    <source>
        <dbReference type="ARBA" id="ARBA00022840"/>
    </source>
</evidence>
<evidence type="ECO:0000313" key="9">
    <source>
        <dbReference type="EMBL" id="ATE52846.1"/>
    </source>
</evidence>
<dbReference type="Pfam" id="PF06689">
    <property type="entry name" value="zf-C4_ClpX"/>
    <property type="match status" value="1"/>
</dbReference>
<evidence type="ECO:0000256" key="5">
    <source>
        <dbReference type="ARBA" id="ARBA00023186"/>
    </source>
</evidence>
<dbReference type="InterPro" id="IPR050052">
    <property type="entry name" value="ATP-dep_Clp_protease_ClpX"/>
</dbReference>
<evidence type="ECO:0000256" key="3">
    <source>
        <dbReference type="ARBA" id="ARBA00022833"/>
    </source>
</evidence>
<dbReference type="GO" id="GO:0051603">
    <property type="term" value="P:proteolysis involved in protein catabolic process"/>
    <property type="evidence" value="ECO:0007669"/>
    <property type="project" value="TreeGrafter"/>
</dbReference>
<dbReference type="Gene3D" id="6.20.220.10">
    <property type="entry name" value="ClpX chaperone, C4-type zinc finger domain"/>
    <property type="match status" value="1"/>
</dbReference>
<dbReference type="Gene3D" id="1.10.8.60">
    <property type="match status" value="1"/>
</dbReference>
<dbReference type="SUPFAM" id="SSF52540">
    <property type="entry name" value="P-loop containing nucleoside triphosphate hydrolases"/>
    <property type="match status" value="1"/>
</dbReference>
<dbReference type="SMART" id="SM00382">
    <property type="entry name" value="AAA"/>
    <property type="match status" value="1"/>
</dbReference>
<dbReference type="Proteomes" id="UP000218505">
    <property type="component" value="Chromosome"/>
</dbReference>
<dbReference type="RefSeq" id="WP_015799999.1">
    <property type="nucleotide sequence ID" value="NZ_CP023445.1"/>
</dbReference>
<dbReference type="GO" id="GO:0051082">
    <property type="term" value="F:unfolded protein binding"/>
    <property type="evidence" value="ECO:0007669"/>
    <property type="project" value="UniProtKB-UniRule"/>
</dbReference>
<dbReference type="GO" id="GO:0016887">
    <property type="term" value="F:ATP hydrolysis activity"/>
    <property type="evidence" value="ECO:0007669"/>
    <property type="project" value="InterPro"/>
</dbReference>
<evidence type="ECO:0000313" key="10">
    <source>
        <dbReference type="Proteomes" id="UP000218505"/>
    </source>
</evidence>
<dbReference type="NCBIfam" id="TIGR00382">
    <property type="entry name" value="clpX"/>
    <property type="match status" value="1"/>
</dbReference>
<dbReference type="InterPro" id="IPR046425">
    <property type="entry name" value="ClpX_bact"/>
</dbReference>
<feature type="binding site" evidence="6 7">
    <location>
        <position position="38"/>
    </location>
    <ligand>
        <name>Zn(2+)</name>
        <dbReference type="ChEBI" id="CHEBI:29105"/>
    </ligand>
</feature>
<evidence type="ECO:0000256" key="7">
    <source>
        <dbReference type="PROSITE-ProRule" id="PRU01250"/>
    </source>
</evidence>
<dbReference type="KEGG" id="apre:CNX65_05765"/>
<comment type="function">
    <text evidence="6">ATP-dependent specificity component of the Clp protease. It directs the protease to specific substrates. Can perform chaperone functions in the absence of ClpP.</text>
</comment>
<dbReference type="GO" id="GO:0046983">
    <property type="term" value="F:protein dimerization activity"/>
    <property type="evidence" value="ECO:0007669"/>
    <property type="project" value="UniProtKB-UniRule"/>
</dbReference>
<keyword evidence="2 6" id="KW-0547">Nucleotide-binding</keyword>
<proteinExistence type="inferred from homology"/>
<dbReference type="GO" id="GO:0140662">
    <property type="term" value="F:ATP-dependent protein folding chaperone"/>
    <property type="evidence" value="ECO:0007669"/>
    <property type="project" value="InterPro"/>
</dbReference>
<evidence type="ECO:0000256" key="2">
    <source>
        <dbReference type="ARBA" id="ARBA00022741"/>
    </source>
</evidence>
<dbReference type="AlphaFoldDB" id="A0A290Z1E0"/>
<feature type="domain" description="ClpX-type ZB" evidence="8">
    <location>
        <begin position="1"/>
        <end position="54"/>
    </location>
</feature>
<dbReference type="PANTHER" id="PTHR48102:SF7">
    <property type="entry name" value="ATP-DEPENDENT CLP PROTEASE ATP-BINDING SUBUNIT CLPX-LIKE, MITOCHONDRIAL"/>
    <property type="match status" value="1"/>
</dbReference>
<dbReference type="GO" id="GO:0008233">
    <property type="term" value="F:peptidase activity"/>
    <property type="evidence" value="ECO:0007669"/>
    <property type="project" value="UniProtKB-KW"/>
</dbReference>
<dbReference type="InterPro" id="IPR059188">
    <property type="entry name" value="Znf_CLPX-like"/>
</dbReference>
<evidence type="ECO:0000256" key="1">
    <source>
        <dbReference type="ARBA" id="ARBA00022723"/>
    </source>
</evidence>
<sequence length="426" mass="46675">MARIGDGGDLLKCSFCGKSQKQVKKLIAGPGVYICDECIDLCNEIIEEELAEAGDVKLDELPKPAEIHDFLDQYVIGQSEAKRTLSVAVYNHYKRIQAGDRGREGRDDGVELAKSNILMLGPTGCGKTYLAQTLAKMLNVPFAIADATALTEAGYVGEDVENILLKLIQAADYDVKRAETGIIYIDEVDKIARKSENPSITRDVSGEGVQQALLKILEGTTASVPPQGGRKHPHQEFIQIDTTNVLFIVAGAFAGLEKIIQDRIGKRGLGFGAEVRTKAEVDAADYFAESMPEDLIKFGLIPEFIGRLPMVASVTNLDQPSLVRILTEPKNALVKQYQKLFEMDGVELEFTKSALEAVADQAILRGTGARGLRAIMEEVLLPVMYDIPSRTDVAKVVITEQTVKENVNPTIVSRQPSRRERREKSA</sequence>
<dbReference type="SMART" id="SM01086">
    <property type="entry name" value="ClpB_D2-small"/>
    <property type="match status" value="1"/>
</dbReference>
<dbReference type="HAMAP" id="MF_00175">
    <property type="entry name" value="ClpX"/>
    <property type="match status" value="1"/>
</dbReference>
<dbReference type="Gene3D" id="3.40.50.300">
    <property type="entry name" value="P-loop containing nucleotide triphosphate hydrolases"/>
    <property type="match status" value="1"/>
</dbReference>
<dbReference type="InterPro" id="IPR038366">
    <property type="entry name" value="Znf_CppX_C4_sf"/>
</dbReference>
<keyword evidence="9" id="KW-0645">Protease</keyword>
<dbReference type="GO" id="GO:0051301">
    <property type="term" value="P:cell division"/>
    <property type="evidence" value="ECO:0007669"/>
    <property type="project" value="TreeGrafter"/>
</dbReference>
<dbReference type="FunFam" id="1.10.8.60:FF:000002">
    <property type="entry name" value="ATP-dependent Clp protease ATP-binding subunit ClpX"/>
    <property type="match status" value="1"/>
</dbReference>
<feature type="binding site" evidence="6 7">
    <location>
        <position position="35"/>
    </location>
    <ligand>
        <name>Zn(2+)</name>
        <dbReference type="ChEBI" id="CHEBI:29105"/>
    </ligand>
</feature>
<accession>A0A290Z1E0</accession>
<protein>
    <recommendedName>
        <fullName evidence="6">ATP-dependent Clp protease ATP-binding subunit ClpX</fullName>
    </recommendedName>
</protein>
<keyword evidence="10" id="KW-1185">Reference proteome</keyword>
<comment type="similarity">
    <text evidence="6 7">Belongs to the ClpX chaperone family.</text>
</comment>
<feature type="binding site" evidence="6">
    <location>
        <begin position="122"/>
        <end position="129"/>
    </location>
    <ligand>
        <name>ATP</name>
        <dbReference type="ChEBI" id="CHEBI:30616"/>
    </ligand>
</feature>
<dbReference type="GO" id="GO:0008270">
    <property type="term" value="F:zinc ion binding"/>
    <property type="evidence" value="ECO:0007669"/>
    <property type="project" value="UniProtKB-UniRule"/>
</dbReference>
<dbReference type="InterPro" id="IPR010603">
    <property type="entry name" value="Znf_CppX_C4"/>
</dbReference>
<evidence type="ECO:0000259" key="8">
    <source>
        <dbReference type="PROSITE" id="PS51902"/>
    </source>
</evidence>
<organism evidence="9 10">
    <name type="scientific">Actinosynnema pretiosum</name>
    <dbReference type="NCBI Taxonomy" id="42197"/>
    <lineage>
        <taxon>Bacteria</taxon>
        <taxon>Bacillati</taxon>
        <taxon>Actinomycetota</taxon>
        <taxon>Actinomycetes</taxon>
        <taxon>Pseudonocardiales</taxon>
        <taxon>Pseudonocardiaceae</taxon>
        <taxon>Actinosynnema</taxon>
    </lineage>
</organism>
<dbReference type="CDD" id="cd19497">
    <property type="entry name" value="RecA-like_ClpX"/>
    <property type="match status" value="1"/>
</dbReference>
<name>A0A290Z1E0_9PSEU</name>
<dbReference type="InterPro" id="IPR004487">
    <property type="entry name" value="Clp_protease_ATP-bd_su_ClpX"/>
</dbReference>
<dbReference type="EMBL" id="CP023445">
    <property type="protein sequence ID" value="ATE52846.1"/>
    <property type="molecule type" value="Genomic_DNA"/>
</dbReference>
<keyword evidence="5 6" id="KW-0143">Chaperone</keyword>
<reference evidence="9" key="1">
    <citation type="submission" date="2017-09" db="EMBL/GenBank/DDBJ databases">
        <title>Complete Genome Sequence of ansamitocin-producing Bacterium Actinosynnema pretiosum X47.</title>
        <authorList>
            <person name="Cao G."/>
            <person name="Zong G."/>
            <person name="Zhong C."/>
            <person name="Fu J."/>
        </authorList>
    </citation>
    <scope>NUCLEOTIDE SEQUENCE [LARGE SCALE GENOMIC DNA]</scope>
    <source>
        <strain evidence="9">X47</strain>
    </source>
</reference>
<dbReference type="PANTHER" id="PTHR48102">
    <property type="entry name" value="ATP-DEPENDENT CLP PROTEASE ATP-BINDING SUBUNIT CLPX-LIKE, MITOCHONDRIAL-RELATED"/>
    <property type="match status" value="1"/>
</dbReference>
<keyword evidence="1 6" id="KW-0479">Metal-binding</keyword>
<dbReference type="NCBIfam" id="NF003745">
    <property type="entry name" value="PRK05342.1"/>
    <property type="match status" value="1"/>
</dbReference>
<feature type="binding site" evidence="6 7">
    <location>
        <position position="13"/>
    </location>
    <ligand>
        <name>Zn(2+)</name>
        <dbReference type="ChEBI" id="CHEBI:29105"/>
    </ligand>
</feature>
<dbReference type="InterPro" id="IPR003593">
    <property type="entry name" value="AAA+_ATPase"/>
</dbReference>
<dbReference type="FunFam" id="3.40.50.300:FF:000005">
    <property type="entry name" value="ATP-dependent Clp protease ATP-binding subunit ClpX"/>
    <property type="match status" value="1"/>
</dbReference>
<dbReference type="GO" id="GO:0005524">
    <property type="term" value="F:ATP binding"/>
    <property type="evidence" value="ECO:0007669"/>
    <property type="project" value="UniProtKB-UniRule"/>
</dbReference>
<dbReference type="InterPro" id="IPR019489">
    <property type="entry name" value="Clp_ATPase_C"/>
</dbReference>
<dbReference type="Pfam" id="PF10431">
    <property type="entry name" value="ClpB_D2-small"/>
    <property type="match status" value="1"/>
</dbReference>
<keyword evidence="3 6" id="KW-0862">Zinc</keyword>
<dbReference type="PROSITE" id="PS51902">
    <property type="entry name" value="CLPX_ZB"/>
    <property type="match status" value="1"/>
</dbReference>
<keyword evidence="9" id="KW-0378">Hydrolase</keyword>
<dbReference type="SMART" id="SM00994">
    <property type="entry name" value="zf-C4_ClpX"/>
    <property type="match status" value="1"/>
</dbReference>
<keyword evidence="4 6" id="KW-0067">ATP-binding</keyword>
<dbReference type="SUPFAM" id="SSF57716">
    <property type="entry name" value="Glucocorticoid receptor-like (DNA-binding domain)"/>
    <property type="match status" value="1"/>
</dbReference>
<comment type="subunit">
    <text evidence="6">Component of the ClpX-ClpP complex. Forms a hexameric ring that, in the presence of ATP, binds to fourteen ClpP subunits assembled into a disk-like structure with a central cavity, resembling the structure of eukaryotic proteasomes.</text>
</comment>
<dbReference type="Pfam" id="PF07724">
    <property type="entry name" value="AAA_2"/>
    <property type="match status" value="1"/>
</dbReference>
<dbReference type="InterPro" id="IPR003959">
    <property type="entry name" value="ATPase_AAA_core"/>
</dbReference>
<dbReference type="GO" id="GO:0009376">
    <property type="term" value="C:HslUV protease complex"/>
    <property type="evidence" value="ECO:0007669"/>
    <property type="project" value="TreeGrafter"/>
</dbReference>
<dbReference type="InterPro" id="IPR027417">
    <property type="entry name" value="P-loop_NTPase"/>
</dbReference>
<gene>
    <name evidence="6" type="primary">clpX</name>
    <name evidence="9" type="ORF">CNX65_05765</name>
</gene>
<evidence type="ECO:0000256" key="6">
    <source>
        <dbReference type="HAMAP-Rule" id="MF_00175"/>
    </source>
</evidence>
<feature type="binding site" evidence="6 7">
    <location>
        <position position="16"/>
    </location>
    <ligand>
        <name>Zn(2+)</name>
        <dbReference type="ChEBI" id="CHEBI:29105"/>
    </ligand>
</feature>